<evidence type="ECO:0000259" key="5">
    <source>
        <dbReference type="PROSITE" id="PS51462"/>
    </source>
</evidence>
<dbReference type="PANTHER" id="PTHR43222:SF11">
    <property type="entry name" value="PHOSPHATASE NUDJ"/>
    <property type="match status" value="1"/>
</dbReference>
<comment type="similarity">
    <text evidence="1 4">Belongs to the Nudix hydrolase family. NudJ subfamily.</text>
</comment>
<dbReference type="RefSeq" id="WP_011480335.1">
    <property type="nucleotide sequence ID" value="NC_007947.1"/>
</dbReference>
<dbReference type="InterPro" id="IPR015797">
    <property type="entry name" value="NUDIX_hydrolase-like_dom_sf"/>
</dbReference>
<dbReference type="InterPro" id="IPR033713">
    <property type="entry name" value="NudJ"/>
</dbReference>
<dbReference type="PANTHER" id="PTHR43222">
    <property type="entry name" value="NUDIX HYDROLASE 23"/>
    <property type="match status" value="1"/>
</dbReference>
<dbReference type="Pfam" id="PF00293">
    <property type="entry name" value="NUDIX"/>
    <property type="match status" value="1"/>
</dbReference>
<dbReference type="KEGG" id="mfa:Mfla_2114"/>
<keyword evidence="4 6" id="KW-0378">Hydrolase</keyword>
<evidence type="ECO:0000313" key="6">
    <source>
        <dbReference type="EMBL" id="ABE50381.1"/>
    </source>
</evidence>
<reference evidence="6 7" key="1">
    <citation type="submission" date="2006-03" db="EMBL/GenBank/DDBJ databases">
        <title>Complete sequence of Methylobacillus flagellatus KT.</title>
        <authorList>
            <consortium name="US DOE Joint Genome Institute"/>
            <person name="Copeland A."/>
            <person name="Lucas S."/>
            <person name="Lapidus A."/>
            <person name="Barry K."/>
            <person name="Detter J.C."/>
            <person name="Glavina del Rio T."/>
            <person name="Hammon N."/>
            <person name="Israni S."/>
            <person name="Dalin E."/>
            <person name="Tice H."/>
            <person name="Pitluck S."/>
            <person name="Brettin T."/>
            <person name="Bruce D."/>
            <person name="Han C."/>
            <person name="Tapia R."/>
            <person name="Saunders E."/>
            <person name="Gilna P."/>
            <person name="Schmutz J."/>
            <person name="Larimer F."/>
            <person name="Land M."/>
            <person name="Kyrpides N."/>
            <person name="Anderson I."/>
            <person name="Richardson P."/>
        </authorList>
    </citation>
    <scope>NUCLEOTIDE SEQUENCE [LARGE SCALE GENOMIC DNA]</scope>
    <source>
        <strain evidence="7">KT / ATCC 51484 / DSM 6875</strain>
    </source>
</reference>
<evidence type="ECO:0000256" key="3">
    <source>
        <dbReference type="ARBA" id="ARBA00015552"/>
    </source>
</evidence>
<name>Q1GZF6_METFK</name>
<evidence type="ECO:0000256" key="4">
    <source>
        <dbReference type="RuleBase" id="RU364043"/>
    </source>
</evidence>
<evidence type="ECO:0000313" key="7">
    <source>
        <dbReference type="Proteomes" id="UP000002440"/>
    </source>
</evidence>
<dbReference type="Gene3D" id="3.90.79.10">
    <property type="entry name" value="Nucleoside Triphosphate Pyrophosphohydrolase"/>
    <property type="match status" value="1"/>
</dbReference>
<dbReference type="GO" id="GO:0004787">
    <property type="term" value="F:thiamine diphosphate phosphatase activity"/>
    <property type="evidence" value="ECO:0007669"/>
    <property type="project" value="InterPro"/>
</dbReference>
<organism evidence="6 7">
    <name type="scientific">Methylobacillus flagellatus (strain ATCC 51484 / DSM 6875 / VKM B-1610 / KT)</name>
    <dbReference type="NCBI Taxonomy" id="265072"/>
    <lineage>
        <taxon>Bacteria</taxon>
        <taxon>Pseudomonadati</taxon>
        <taxon>Pseudomonadota</taxon>
        <taxon>Betaproteobacteria</taxon>
        <taxon>Nitrosomonadales</taxon>
        <taxon>Methylophilaceae</taxon>
        <taxon>Methylobacillus</taxon>
    </lineage>
</organism>
<proteinExistence type="inferred from homology"/>
<dbReference type="EMBL" id="CP000284">
    <property type="protein sequence ID" value="ABE50381.1"/>
    <property type="molecule type" value="Genomic_DNA"/>
</dbReference>
<evidence type="ECO:0000256" key="1">
    <source>
        <dbReference type="ARBA" id="ARBA00007608"/>
    </source>
</evidence>
<dbReference type="GO" id="GO:0017110">
    <property type="term" value="F:nucleoside diphosphate phosphatase activity"/>
    <property type="evidence" value="ECO:0007669"/>
    <property type="project" value="InterPro"/>
</dbReference>
<feature type="domain" description="Nudix hydrolase" evidence="5">
    <location>
        <begin position="4"/>
        <end position="133"/>
    </location>
</feature>
<dbReference type="CDD" id="cd03675">
    <property type="entry name" value="NUDIX_Hydrolase"/>
    <property type="match status" value="1"/>
</dbReference>
<dbReference type="EC" id="3.6.1.-" evidence="4"/>
<accession>Q1GZF6</accession>
<evidence type="ECO:0000256" key="2">
    <source>
        <dbReference type="ARBA" id="ARBA00011245"/>
    </source>
</evidence>
<dbReference type="STRING" id="265072.Mfla_2114"/>
<comment type="subunit">
    <text evidence="2 4">Monomer.</text>
</comment>
<dbReference type="PROSITE" id="PS51462">
    <property type="entry name" value="NUDIX"/>
    <property type="match status" value="1"/>
</dbReference>
<dbReference type="AlphaFoldDB" id="Q1GZF6"/>
<sequence length="147" mass="16923">MIWKPHTTVAAIVEQDGRFLLVEEETTDGIRLNQPAGHVENGESLLEAVIRETREETAYRFKPQSLLGIYHWRHPLKDITYLRFAFIGLADDHQPDQSLDDGIIRAVWMTPEEIRASQARHRSPQVLACVEHYLAGQHFPLHVITHL</sequence>
<dbReference type="eggNOG" id="COG1051">
    <property type="taxonomic scope" value="Bacteria"/>
</dbReference>
<gene>
    <name evidence="4" type="primary">nudJ</name>
    <name evidence="6" type="ordered locus">Mfla_2114</name>
</gene>
<dbReference type="SUPFAM" id="SSF55811">
    <property type="entry name" value="Nudix"/>
    <property type="match status" value="1"/>
</dbReference>
<keyword evidence="7" id="KW-1185">Reference proteome</keyword>
<dbReference type="HOGENOM" id="CLU_037162_6_1_4"/>
<dbReference type="InterPro" id="IPR000086">
    <property type="entry name" value="NUDIX_hydrolase_dom"/>
</dbReference>
<dbReference type="Proteomes" id="UP000002440">
    <property type="component" value="Chromosome"/>
</dbReference>
<dbReference type="GO" id="GO:0017111">
    <property type="term" value="F:ribonucleoside triphosphate phosphatase activity"/>
    <property type="evidence" value="ECO:0007669"/>
    <property type="project" value="InterPro"/>
</dbReference>
<comment type="cofactor">
    <cofactor evidence="4">
        <name>Mg(2+)</name>
        <dbReference type="ChEBI" id="CHEBI:18420"/>
    </cofactor>
</comment>
<keyword evidence="4" id="KW-0460">Magnesium</keyword>
<dbReference type="OrthoDB" id="8594221at2"/>
<protein>
    <recommendedName>
        <fullName evidence="3 4">Phosphatase NudJ</fullName>
        <ecNumber evidence="4">3.6.1.-</ecNumber>
    </recommendedName>
</protein>